<dbReference type="HOGENOM" id="CLU_001265_14_0_11"/>
<feature type="transmembrane region" description="Helical" evidence="7">
    <location>
        <begin position="172"/>
        <end position="194"/>
    </location>
</feature>
<dbReference type="InterPro" id="IPR001958">
    <property type="entry name" value="Tet-R_TetA/multi-R_MdtG-like"/>
</dbReference>
<protein>
    <submittedName>
        <fullName evidence="9">Putative MFS transporter</fullName>
    </submittedName>
</protein>
<evidence type="ECO:0000256" key="5">
    <source>
        <dbReference type="ARBA" id="ARBA00023063"/>
    </source>
</evidence>
<keyword evidence="5" id="KW-0534">Nitrate assimilation</keyword>
<evidence type="ECO:0000256" key="6">
    <source>
        <dbReference type="ARBA" id="ARBA00023136"/>
    </source>
</evidence>
<dbReference type="Gene3D" id="1.20.1250.20">
    <property type="entry name" value="MFS general substrate transporter like domains"/>
    <property type="match status" value="2"/>
</dbReference>
<evidence type="ECO:0000256" key="3">
    <source>
        <dbReference type="ARBA" id="ARBA00022692"/>
    </source>
</evidence>
<evidence type="ECO:0000256" key="2">
    <source>
        <dbReference type="ARBA" id="ARBA00008432"/>
    </source>
</evidence>
<dbReference type="eggNOG" id="COG2223">
    <property type="taxonomic scope" value="Bacteria"/>
</dbReference>
<dbReference type="PANTHER" id="PTHR23515">
    <property type="entry name" value="HIGH-AFFINITY NITRATE TRANSPORTER 2.3"/>
    <property type="match status" value="1"/>
</dbReference>
<feature type="transmembrane region" description="Helical" evidence="7">
    <location>
        <begin position="20"/>
        <end position="41"/>
    </location>
</feature>
<dbReference type="InterPro" id="IPR020846">
    <property type="entry name" value="MFS_dom"/>
</dbReference>
<dbReference type="SUPFAM" id="SSF103473">
    <property type="entry name" value="MFS general substrate transporter"/>
    <property type="match status" value="1"/>
</dbReference>
<evidence type="ECO:0000313" key="10">
    <source>
        <dbReference type="Proteomes" id="UP000007882"/>
    </source>
</evidence>
<feature type="domain" description="Major facilitator superfamily (MFS) profile" evidence="8">
    <location>
        <begin position="20"/>
        <end position="400"/>
    </location>
</feature>
<dbReference type="GO" id="GO:0005886">
    <property type="term" value="C:plasma membrane"/>
    <property type="evidence" value="ECO:0007669"/>
    <property type="project" value="UniProtKB-SubCell"/>
</dbReference>
<dbReference type="EMBL" id="AP012319">
    <property type="protein sequence ID" value="BAL88292.1"/>
    <property type="molecule type" value="Genomic_DNA"/>
</dbReference>
<evidence type="ECO:0000256" key="1">
    <source>
        <dbReference type="ARBA" id="ARBA00004651"/>
    </source>
</evidence>
<dbReference type="GO" id="GO:0015112">
    <property type="term" value="F:nitrate transmembrane transporter activity"/>
    <property type="evidence" value="ECO:0007669"/>
    <property type="project" value="InterPro"/>
</dbReference>
<keyword evidence="3 7" id="KW-0812">Transmembrane</keyword>
<keyword evidence="10" id="KW-1185">Reference proteome</keyword>
<keyword evidence="6 7" id="KW-0472">Membrane</keyword>
<dbReference type="InterPro" id="IPR036259">
    <property type="entry name" value="MFS_trans_sf"/>
</dbReference>
<dbReference type="InterPro" id="IPR044772">
    <property type="entry name" value="NO3_transporter"/>
</dbReference>
<feature type="transmembrane region" description="Helical" evidence="7">
    <location>
        <begin position="286"/>
        <end position="303"/>
    </location>
</feature>
<keyword evidence="4 7" id="KW-1133">Transmembrane helix</keyword>
<feature type="transmembrane region" description="Helical" evidence="7">
    <location>
        <begin position="224"/>
        <end position="245"/>
    </location>
</feature>
<proteinExistence type="inferred from homology"/>
<sequence length="402" mass="40025">MMVTRGGEVTMRTEQRAGPILAIATAGYLLSAWAWALLAPLAPLLRDTLGLTAIQQAAAVSIPVVVGSLGRVPVGALTDRLGARTAFLLVAAATVAALLVLTVVVEHSAAGLLIGAGLLGVAGTMFAVAVPVVSSRFAAPRRGLALGVLGTGLCGGAIGGLTTVRLVEQHGIGAPFLAAAAGVALFAVLVVMTVPDTPRRPSTGGRPGGALVAVLRLPITRRGALWNAVTSALFVTFSSYLPVYLTNAYGLPLDRTGYAMAGFIVLAVLMRPVGGWLADRLAPRRPLTTALVVLAAAVTAQAFTPPLPLVVTLLLPVIAVALGIASGALLAQVAAVAPPAMIGRVSGMVTGVAGLAGFASPLLMASSVNHTTGYGPALGVLAAATAVAAISALTGSGHGSPR</sequence>
<feature type="transmembrane region" description="Helical" evidence="7">
    <location>
        <begin position="309"/>
        <end position="336"/>
    </location>
</feature>
<gene>
    <name evidence="9" type="ordered locus">AMIS_30720</name>
</gene>
<dbReference type="AlphaFoldDB" id="I0H5K5"/>
<feature type="transmembrane region" description="Helical" evidence="7">
    <location>
        <begin position="86"/>
        <end position="105"/>
    </location>
</feature>
<dbReference type="Proteomes" id="UP000007882">
    <property type="component" value="Chromosome"/>
</dbReference>
<dbReference type="PATRIC" id="fig|512565.3.peg.3070"/>
<feature type="transmembrane region" description="Helical" evidence="7">
    <location>
        <begin position="374"/>
        <end position="393"/>
    </location>
</feature>
<feature type="transmembrane region" description="Helical" evidence="7">
    <location>
        <begin position="257"/>
        <end position="274"/>
    </location>
</feature>
<dbReference type="PRINTS" id="PR01035">
    <property type="entry name" value="TCRTETA"/>
</dbReference>
<organism evidence="9 10">
    <name type="scientific">Actinoplanes missouriensis (strain ATCC 14538 / DSM 43046 / CBS 188.64 / JCM 3121 / NBRC 102363 / NCIMB 12654 / NRRL B-3342 / UNCC 431)</name>
    <dbReference type="NCBI Taxonomy" id="512565"/>
    <lineage>
        <taxon>Bacteria</taxon>
        <taxon>Bacillati</taxon>
        <taxon>Actinomycetota</taxon>
        <taxon>Actinomycetes</taxon>
        <taxon>Micromonosporales</taxon>
        <taxon>Micromonosporaceae</taxon>
        <taxon>Actinoplanes</taxon>
    </lineage>
</organism>
<dbReference type="PROSITE" id="PS50850">
    <property type="entry name" value="MFS"/>
    <property type="match status" value="1"/>
</dbReference>
<dbReference type="Pfam" id="PF07690">
    <property type="entry name" value="MFS_1"/>
    <property type="match status" value="1"/>
</dbReference>
<dbReference type="KEGG" id="ams:AMIS_30720"/>
<evidence type="ECO:0000313" key="9">
    <source>
        <dbReference type="EMBL" id="BAL88292.1"/>
    </source>
</evidence>
<dbReference type="InterPro" id="IPR011701">
    <property type="entry name" value="MFS"/>
</dbReference>
<comment type="subcellular location">
    <subcellularLocation>
        <location evidence="1">Cell membrane</location>
        <topology evidence="1">Multi-pass membrane protein</topology>
    </subcellularLocation>
</comment>
<feature type="transmembrane region" description="Helical" evidence="7">
    <location>
        <begin position="53"/>
        <end position="74"/>
    </location>
</feature>
<evidence type="ECO:0000256" key="4">
    <source>
        <dbReference type="ARBA" id="ARBA00022989"/>
    </source>
</evidence>
<accession>I0H5K5</accession>
<evidence type="ECO:0000256" key="7">
    <source>
        <dbReference type="SAM" id="Phobius"/>
    </source>
</evidence>
<reference evidence="9 10" key="1">
    <citation type="submission" date="2012-02" db="EMBL/GenBank/DDBJ databases">
        <title>Complete genome sequence of Actinoplanes missouriensis 431 (= NBRC 102363).</title>
        <authorList>
            <person name="Ohnishi Y."/>
            <person name="Ishikawa J."/>
            <person name="Sekine M."/>
            <person name="Hosoyama A."/>
            <person name="Harada T."/>
            <person name="Narita H."/>
            <person name="Hata T."/>
            <person name="Konno Y."/>
            <person name="Tutikane K."/>
            <person name="Fujita N."/>
            <person name="Horinouchi S."/>
            <person name="Hayakawa M."/>
        </authorList>
    </citation>
    <scope>NUCLEOTIDE SEQUENCE [LARGE SCALE GENOMIC DNA]</scope>
    <source>
        <strain evidence="10">ATCC 14538 / DSM 43046 / CBS 188.64 / JCM 3121 / NBRC 102363 / NCIMB 12654 / NRRL B-3342 / UNCC 431</strain>
    </source>
</reference>
<evidence type="ECO:0000259" key="8">
    <source>
        <dbReference type="PROSITE" id="PS50850"/>
    </source>
</evidence>
<comment type="similarity">
    <text evidence="2">Belongs to the major facilitator superfamily. Nitrate/nitrite porter (TC 2.A.1.8) family.</text>
</comment>
<dbReference type="GO" id="GO:0042128">
    <property type="term" value="P:nitrate assimilation"/>
    <property type="evidence" value="ECO:0007669"/>
    <property type="project" value="UniProtKB-KW"/>
</dbReference>
<name>I0H5K5_ACTM4</name>
<dbReference type="STRING" id="512565.AMIS_30720"/>
<feature type="transmembrane region" description="Helical" evidence="7">
    <location>
        <begin position="348"/>
        <end position="368"/>
    </location>
</feature>
<feature type="transmembrane region" description="Helical" evidence="7">
    <location>
        <begin position="111"/>
        <end position="132"/>
    </location>
</feature>
<feature type="transmembrane region" description="Helical" evidence="7">
    <location>
        <begin position="144"/>
        <end position="166"/>
    </location>
</feature>